<evidence type="ECO:0000256" key="4">
    <source>
        <dbReference type="ARBA" id="ARBA00023163"/>
    </source>
</evidence>
<dbReference type="Pfam" id="PF02311">
    <property type="entry name" value="AraC_binding"/>
    <property type="match status" value="1"/>
</dbReference>
<keyword evidence="2" id="KW-0238">DNA-binding</keyword>
<evidence type="ECO:0000256" key="3">
    <source>
        <dbReference type="ARBA" id="ARBA00023159"/>
    </source>
</evidence>
<dbReference type="SUPFAM" id="SSF46689">
    <property type="entry name" value="Homeodomain-like"/>
    <property type="match status" value="2"/>
</dbReference>
<evidence type="ECO:0000256" key="1">
    <source>
        <dbReference type="ARBA" id="ARBA00023015"/>
    </source>
</evidence>
<name>A0A9J6PDU9_9GAMM</name>
<dbReference type="RefSeq" id="WP_267141066.1">
    <property type="nucleotide sequence ID" value="NZ_JAODIL010000051.1"/>
</dbReference>
<dbReference type="GO" id="GO:0043565">
    <property type="term" value="F:sequence-specific DNA binding"/>
    <property type="evidence" value="ECO:0007669"/>
    <property type="project" value="InterPro"/>
</dbReference>
<reference evidence="7" key="1">
    <citation type="submission" date="2022-09" db="EMBL/GenBank/DDBJ databases">
        <title>Winslowiella arboricola sp. nov., isolated from bleeding cankers on broadleaf hosts.</title>
        <authorList>
            <person name="Brady C."/>
            <person name="Kaur S."/>
            <person name="Crampton B."/>
            <person name="Maddock D."/>
            <person name="Arnold D."/>
            <person name="Denman S."/>
        </authorList>
    </citation>
    <scope>NUCLEOTIDE SEQUENCE</scope>
    <source>
        <strain evidence="7">BAC 15a-03b</strain>
    </source>
</reference>
<dbReference type="Proteomes" id="UP001064262">
    <property type="component" value="Unassembled WGS sequence"/>
</dbReference>
<dbReference type="InterPro" id="IPR020449">
    <property type="entry name" value="Tscrpt_reg_AraC-type_HTH"/>
</dbReference>
<dbReference type="AlphaFoldDB" id="A0A9J6PDU9"/>
<keyword evidence="3" id="KW-0010">Activator</keyword>
<sequence>MAQLEEAGILNFTPLFRRFTFNAWMVAGFTPISRGSKLDFYINRASGMKGHILNLTLRGQGKIYTPKGSFICQPGELLHFPAGVPHYYGRDEQSEFWDHLWIYFIPRTYWLEWLQWNQSVETIGRLALSSASGLEQMQARFMEVIQLSFSDEPLAEALAMNAVERVILECYRAQPDLHPSRIDPRIARLCQFLNEHMAEETTVEQLSRRACLSPSRLAHLFKEETGQTIFAWREKQRIARACELLQKTSFAITHVALTVGYNDPLYFSRLFRNHMGISPRTYRKKYEI</sequence>
<dbReference type="InterPro" id="IPR003313">
    <property type="entry name" value="AraC-bd"/>
</dbReference>
<evidence type="ECO:0000256" key="2">
    <source>
        <dbReference type="ARBA" id="ARBA00023125"/>
    </source>
</evidence>
<keyword evidence="1" id="KW-0805">Transcription regulation</keyword>
<keyword evidence="8" id="KW-1185">Reference proteome</keyword>
<dbReference type="Gene3D" id="2.60.120.280">
    <property type="entry name" value="Regulatory protein AraC"/>
    <property type="match status" value="1"/>
</dbReference>
<dbReference type="InterPro" id="IPR037923">
    <property type="entry name" value="HTH-like"/>
</dbReference>
<dbReference type="EMBL" id="JAODIM010000034">
    <property type="protein sequence ID" value="MCU5776441.1"/>
    <property type="molecule type" value="Genomic_DNA"/>
</dbReference>
<proteinExistence type="predicted"/>
<dbReference type="InterPro" id="IPR018060">
    <property type="entry name" value="HTH_AraC"/>
</dbReference>
<dbReference type="GO" id="GO:0003700">
    <property type="term" value="F:DNA-binding transcription factor activity"/>
    <property type="evidence" value="ECO:0007669"/>
    <property type="project" value="InterPro"/>
</dbReference>
<dbReference type="NCBIfam" id="NF007860">
    <property type="entry name" value="PRK10572.1"/>
    <property type="match status" value="1"/>
</dbReference>
<evidence type="ECO:0000313" key="8">
    <source>
        <dbReference type="Proteomes" id="UP001064262"/>
    </source>
</evidence>
<dbReference type="SMART" id="SM00342">
    <property type="entry name" value="HTH_ARAC"/>
    <property type="match status" value="1"/>
</dbReference>
<protein>
    <recommendedName>
        <fullName evidence="5">Arabinose operon regulatory protein</fullName>
    </recommendedName>
</protein>
<organism evidence="7 8">
    <name type="scientific">Winslowiella arboricola</name>
    <dbReference type="NCBI Taxonomy" id="2978220"/>
    <lineage>
        <taxon>Bacteria</taxon>
        <taxon>Pseudomonadati</taxon>
        <taxon>Pseudomonadota</taxon>
        <taxon>Gammaproteobacteria</taxon>
        <taxon>Enterobacterales</taxon>
        <taxon>Erwiniaceae</taxon>
        <taxon>Winslowiella</taxon>
    </lineage>
</organism>
<keyword evidence="4" id="KW-0804">Transcription</keyword>
<dbReference type="Pfam" id="PF12833">
    <property type="entry name" value="HTH_18"/>
    <property type="match status" value="1"/>
</dbReference>
<gene>
    <name evidence="7" type="primary">araC</name>
    <name evidence="7" type="ORF">N5923_02875</name>
</gene>
<accession>A0A9J6PDU9</accession>
<dbReference type="InterPro" id="IPR009057">
    <property type="entry name" value="Homeodomain-like_sf"/>
</dbReference>
<evidence type="ECO:0000259" key="6">
    <source>
        <dbReference type="PROSITE" id="PS01124"/>
    </source>
</evidence>
<feature type="domain" description="HTH araC/xylS-type" evidence="6">
    <location>
        <begin position="187"/>
        <end position="285"/>
    </location>
</feature>
<evidence type="ECO:0000256" key="5">
    <source>
        <dbReference type="ARBA" id="ARBA00044978"/>
    </source>
</evidence>
<dbReference type="PANTHER" id="PTHR43280">
    <property type="entry name" value="ARAC-FAMILY TRANSCRIPTIONAL REGULATOR"/>
    <property type="match status" value="1"/>
</dbReference>
<dbReference type="Gene3D" id="1.10.10.60">
    <property type="entry name" value="Homeodomain-like"/>
    <property type="match status" value="2"/>
</dbReference>
<comment type="caution">
    <text evidence="7">The sequence shown here is derived from an EMBL/GenBank/DDBJ whole genome shotgun (WGS) entry which is preliminary data.</text>
</comment>
<dbReference type="SUPFAM" id="SSF51215">
    <property type="entry name" value="Regulatory protein AraC"/>
    <property type="match status" value="1"/>
</dbReference>
<evidence type="ECO:0000313" key="7">
    <source>
        <dbReference type="EMBL" id="MCU5776441.1"/>
    </source>
</evidence>
<dbReference type="PRINTS" id="PR00032">
    <property type="entry name" value="HTHARAC"/>
</dbReference>
<dbReference type="PANTHER" id="PTHR43280:SF25">
    <property type="entry name" value="ARABINOSE OPERON REGULATORY PROTEIN"/>
    <property type="match status" value="1"/>
</dbReference>
<dbReference type="PROSITE" id="PS01124">
    <property type="entry name" value="HTH_ARAC_FAMILY_2"/>
    <property type="match status" value="1"/>
</dbReference>